<evidence type="ECO:0000313" key="2">
    <source>
        <dbReference type="Proteomes" id="UP000325780"/>
    </source>
</evidence>
<keyword evidence="2" id="KW-1185">Reference proteome</keyword>
<evidence type="ECO:0000313" key="1">
    <source>
        <dbReference type="EMBL" id="KAE8149478.1"/>
    </source>
</evidence>
<sequence>MDCSSITAPAKFSRRFGRDYKQLDSLTQASLYCRDLGKVKVDCRLRVSQSKWGVLGGSHTPAATLYMDFTFLQPPGCRLSDATITVTLQPVETASGKEGVSCTKQCLAESSASNHLQMTDYYGPKHLCGEPVSRSATKTCRFTPHISAFDSGVGGVGVDSEESVMHTSRWTFTGALLPAVVDRNSTEPAAYRTLRWELAENELDLQPKHVNTIQTGFTLEHNGSDFYMVIAVQGKLLRKSDRLKGRLGRLRFPRENEGTSVTKINPGSSVPLESRLDPIAHGLSREMERRNLVETPVQIPEALSATFCDASSIPHGGTFGDYQGCTQATRISGTRG</sequence>
<proteinExistence type="predicted"/>
<dbReference type="Proteomes" id="UP000325780">
    <property type="component" value="Unassembled WGS sequence"/>
</dbReference>
<dbReference type="EMBL" id="ML742121">
    <property type="protein sequence ID" value="KAE8149478.1"/>
    <property type="molecule type" value="Genomic_DNA"/>
</dbReference>
<accession>A0A5N6TSY9</accession>
<organism evidence="1 2">
    <name type="scientific">Aspergillus avenaceus</name>
    <dbReference type="NCBI Taxonomy" id="36643"/>
    <lineage>
        <taxon>Eukaryota</taxon>
        <taxon>Fungi</taxon>
        <taxon>Dikarya</taxon>
        <taxon>Ascomycota</taxon>
        <taxon>Pezizomycotina</taxon>
        <taxon>Eurotiomycetes</taxon>
        <taxon>Eurotiomycetidae</taxon>
        <taxon>Eurotiales</taxon>
        <taxon>Aspergillaceae</taxon>
        <taxon>Aspergillus</taxon>
        <taxon>Aspergillus subgen. Circumdati</taxon>
    </lineage>
</organism>
<gene>
    <name evidence="1" type="ORF">BDV25DRAFT_172788</name>
</gene>
<dbReference type="AlphaFoldDB" id="A0A5N6TSY9"/>
<dbReference type="OrthoDB" id="3922785at2759"/>
<reference evidence="1 2" key="1">
    <citation type="submission" date="2019-04" db="EMBL/GenBank/DDBJ databases">
        <title>Friends and foes A comparative genomics study of 23 Aspergillus species from section Flavi.</title>
        <authorList>
            <consortium name="DOE Joint Genome Institute"/>
            <person name="Kjaerbolling I."/>
            <person name="Vesth T."/>
            <person name="Frisvad J.C."/>
            <person name="Nybo J.L."/>
            <person name="Theobald S."/>
            <person name="Kildgaard S."/>
            <person name="Isbrandt T."/>
            <person name="Kuo A."/>
            <person name="Sato A."/>
            <person name="Lyhne E.K."/>
            <person name="Kogle M.E."/>
            <person name="Wiebenga A."/>
            <person name="Kun R.S."/>
            <person name="Lubbers R.J."/>
            <person name="Makela M.R."/>
            <person name="Barry K."/>
            <person name="Chovatia M."/>
            <person name="Clum A."/>
            <person name="Daum C."/>
            <person name="Haridas S."/>
            <person name="He G."/>
            <person name="LaButti K."/>
            <person name="Lipzen A."/>
            <person name="Mondo S."/>
            <person name="Riley R."/>
            <person name="Salamov A."/>
            <person name="Simmons B.A."/>
            <person name="Magnuson J.K."/>
            <person name="Henrissat B."/>
            <person name="Mortensen U.H."/>
            <person name="Larsen T.O."/>
            <person name="Devries R.P."/>
            <person name="Grigoriev I.V."/>
            <person name="Machida M."/>
            <person name="Baker S.E."/>
            <person name="Andersen M.R."/>
        </authorList>
    </citation>
    <scope>NUCLEOTIDE SEQUENCE [LARGE SCALE GENOMIC DNA]</scope>
    <source>
        <strain evidence="1 2">IBT 18842</strain>
    </source>
</reference>
<name>A0A5N6TSY9_ASPAV</name>
<protein>
    <submittedName>
        <fullName evidence="1">Uncharacterized protein</fullName>
    </submittedName>
</protein>